<gene>
    <name evidence="2" type="ORF">DERF_003278</name>
</gene>
<evidence type="ECO:0000256" key="1">
    <source>
        <dbReference type="SAM" id="SignalP"/>
    </source>
</evidence>
<evidence type="ECO:0000313" key="2">
    <source>
        <dbReference type="EMBL" id="KAH9529391.1"/>
    </source>
</evidence>
<accession>A0A922LAE9</accession>
<reference evidence="2" key="2">
    <citation type="journal article" date="2022" name="Res Sq">
        <title>Comparative Genomics Reveals Insights into the Divergent Evolution of Astigmatic Mites and Household Pest Adaptations.</title>
        <authorList>
            <person name="Xiong Q."/>
            <person name="Wan A.T.-Y."/>
            <person name="Liu X.-Y."/>
            <person name="Fung C.S.-H."/>
            <person name="Xiao X."/>
            <person name="Malainual N."/>
            <person name="Hou J."/>
            <person name="Wang L."/>
            <person name="Wang M."/>
            <person name="Yang K."/>
            <person name="Cui Y."/>
            <person name="Leung E."/>
            <person name="Nong W."/>
            <person name="Shin S.-K."/>
            <person name="Au S."/>
            <person name="Jeong K.Y."/>
            <person name="Chew F.T."/>
            <person name="Hui J."/>
            <person name="Leung T.F."/>
            <person name="Tungtrongchitr A."/>
            <person name="Zhong N."/>
            <person name="Liu Z."/>
            <person name="Tsui S."/>
        </authorList>
    </citation>
    <scope>NUCLEOTIDE SEQUENCE</scope>
    <source>
        <strain evidence="2">Derf</strain>
        <tissue evidence="2">Whole organism</tissue>
    </source>
</reference>
<sequence>MQHLAMKACQLDNFLLLCVHTSTITTTTTTTTTTAKRRKKEENQNQKFRLVCNDEYEKLVDYNAVEYTEMII</sequence>
<dbReference type="EMBL" id="ASGP02000001">
    <property type="protein sequence ID" value="KAH9529391.1"/>
    <property type="molecule type" value="Genomic_DNA"/>
</dbReference>
<comment type="caution">
    <text evidence="2">The sequence shown here is derived from an EMBL/GenBank/DDBJ whole genome shotgun (WGS) entry which is preliminary data.</text>
</comment>
<organism evidence="2 3">
    <name type="scientific">Dermatophagoides farinae</name>
    <name type="common">American house dust mite</name>
    <dbReference type="NCBI Taxonomy" id="6954"/>
    <lineage>
        <taxon>Eukaryota</taxon>
        <taxon>Metazoa</taxon>
        <taxon>Ecdysozoa</taxon>
        <taxon>Arthropoda</taxon>
        <taxon>Chelicerata</taxon>
        <taxon>Arachnida</taxon>
        <taxon>Acari</taxon>
        <taxon>Acariformes</taxon>
        <taxon>Sarcoptiformes</taxon>
        <taxon>Astigmata</taxon>
        <taxon>Psoroptidia</taxon>
        <taxon>Analgoidea</taxon>
        <taxon>Pyroglyphidae</taxon>
        <taxon>Dermatophagoidinae</taxon>
        <taxon>Dermatophagoides</taxon>
    </lineage>
</organism>
<dbReference type="Proteomes" id="UP000790347">
    <property type="component" value="Unassembled WGS sequence"/>
</dbReference>
<keyword evidence="3" id="KW-1185">Reference proteome</keyword>
<feature type="chain" id="PRO_5037725684" evidence="1">
    <location>
        <begin position="22"/>
        <end position="72"/>
    </location>
</feature>
<keyword evidence="1" id="KW-0732">Signal</keyword>
<dbReference type="AlphaFoldDB" id="A0A922LAE9"/>
<reference evidence="2" key="1">
    <citation type="submission" date="2013-05" db="EMBL/GenBank/DDBJ databases">
        <authorList>
            <person name="Yim A.K.Y."/>
            <person name="Chan T.F."/>
            <person name="Ji K.M."/>
            <person name="Liu X.Y."/>
            <person name="Zhou J.W."/>
            <person name="Li R.Q."/>
            <person name="Yang K.Y."/>
            <person name="Li J."/>
            <person name="Li M."/>
            <person name="Law P.T.W."/>
            <person name="Wu Y.L."/>
            <person name="Cai Z.L."/>
            <person name="Qin H."/>
            <person name="Bao Y."/>
            <person name="Leung R.K.K."/>
            <person name="Ng P.K.S."/>
            <person name="Zou J."/>
            <person name="Zhong X.J."/>
            <person name="Ran P.X."/>
            <person name="Zhong N.S."/>
            <person name="Liu Z.G."/>
            <person name="Tsui S.K.W."/>
        </authorList>
    </citation>
    <scope>NUCLEOTIDE SEQUENCE</scope>
    <source>
        <strain evidence="2">Derf</strain>
        <tissue evidence="2">Whole organism</tissue>
    </source>
</reference>
<name>A0A922LAE9_DERFA</name>
<evidence type="ECO:0000313" key="3">
    <source>
        <dbReference type="Proteomes" id="UP000790347"/>
    </source>
</evidence>
<proteinExistence type="predicted"/>
<feature type="signal peptide" evidence="1">
    <location>
        <begin position="1"/>
        <end position="21"/>
    </location>
</feature>
<protein>
    <submittedName>
        <fullName evidence="2">Uncharacterized protein</fullName>
    </submittedName>
</protein>